<proteinExistence type="predicted"/>
<reference evidence="2" key="1">
    <citation type="submission" date="2014-09" db="EMBL/GenBank/DDBJ databases">
        <authorList>
            <person name="Sharma Rahul"/>
            <person name="Thines Marco"/>
        </authorList>
    </citation>
    <scope>NUCLEOTIDE SEQUENCE [LARGE SCALE GENOMIC DNA]</scope>
</reference>
<organism evidence="1 2">
    <name type="scientific">Plasmopara halstedii</name>
    <name type="common">Downy mildew of sunflower</name>
    <dbReference type="NCBI Taxonomy" id="4781"/>
    <lineage>
        <taxon>Eukaryota</taxon>
        <taxon>Sar</taxon>
        <taxon>Stramenopiles</taxon>
        <taxon>Oomycota</taxon>
        <taxon>Peronosporomycetes</taxon>
        <taxon>Peronosporales</taxon>
        <taxon>Peronosporaceae</taxon>
        <taxon>Plasmopara</taxon>
    </lineage>
</organism>
<dbReference type="RefSeq" id="XP_036263431.1">
    <property type="nucleotide sequence ID" value="XM_036407182.1"/>
</dbReference>
<keyword evidence="2" id="KW-1185">Reference proteome</keyword>
<dbReference type="GeneID" id="59052889"/>
<dbReference type="Proteomes" id="UP000054928">
    <property type="component" value="Unassembled WGS sequence"/>
</dbReference>
<dbReference type="AlphaFoldDB" id="A0A0P1B1M8"/>
<evidence type="ECO:0000313" key="2">
    <source>
        <dbReference type="Proteomes" id="UP000054928"/>
    </source>
</evidence>
<dbReference type="EMBL" id="CCYD01002864">
    <property type="protein sequence ID" value="CEG47879.1"/>
    <property type="molecule type" value="Genomic_DNA"/>
</dbReference>
<sequence length="76" mass="8868">MRASHNHDVFLKPQVEQENYALNICTGSRIFRKYVTINSMQPIKPDLFSCILNLNLDKFTRNLIDDFLPLKTQSVL</sequence>
<accession>A0A0P1B1M8</accession>
<name>A0A0P1B1M8_PLAHL</name>
<protein>
    <submittedName>
        <fullName evidence="1">Uncharacterized protein</fullName>
    </submittedName>
</protein>
<evidence type="ECO:0000313" key="1">
    <source>
        <dbReference type="EMBL" id="CEG47879.1"/>
    </source>
</evidence>